<dbReference type="GO" id="GO:0005576">
    <property type="term" value="C:extracellular region"/>
    <property type="evidence" value="ECO:0007669"/>
    <property type="project" value="TreeGrafter"/>
</dbReference>
<evidence type="ECO:0000313" key="4">
    <source>
        <dbReference type="EMBL" id="SVC51209.1"/>
    </source>
</evidence>
<dbReference type="PANTHER" id="PTHR10680">
    <property type="entry name" value="PEPTIDYL-GLYCINE ALPHA-AMIDATING MONOOXYGENASE"/>
    <property type="match status" value="1"/>
</dbReference>
<reference evidence="4" key="1">
    <citation type="submission" date="2018-05" db="EMBL/GenBank/DDBJ databases">
        <authorList>
            <person name="Lanie J.A."/>
            <person name="Ng W.-L."/>
            <person name="Kazmierczak K.M."/>
            <person name="Andrzejewski T.M."/>
            <person name="Davidsen T.M."/>
            <person name="Wayne K.J."/>
            <person name="Tettelin H."/>
            <person name="Glass J.I."/>
            <person name="Rusch D."/>
            <person name="Podicherti R."/>
            <person name="Tsui H.-C.T."/>
            <person name="Winkler M.E."/>
        </authorList>
    </citation>
    <scope>NUCLEOTIDE SEQUENCE</scope>
</reference>
<dbReference type="PANTHER" id="PTHR10680:SF14">
    <property type="entry name" value="PEPTIDYL-GLYCINE ALPHA-AMIDATING MONOOXYGENASE"/>
    <property type="match status" value="1"/>
</dbReference>
<protein>
    <recommendedName>
        <fullName evidence="5">SMP-30/Gluconolactonase/LRE-like region domain-containing protein</fullName>
    </recommendedName>
</protein>
<dbReference type="EMBL" id="UINC01095263">
    <property type="protein sequence ID" value="SVC51209.1"/>
    <property type="molecule type" value="Genomic_DNA"/>
</dbReference>
<evidence type="ECO:0000256" key="3">
    <source>
        <dbReference type="ARBA" id="ARBA00023180"/>
    </source>
</evidence>
<evidence type="ECO:0008006" key="5">
    <source>
        <dbReference type="Google" id="ProtNLM"/>
    </source>
</evidence>
<gene>
    <name evidence="4" type="ORF">METZ01_LOCUS304063</name>
</gene>
<dbReference type="AlphaFoldDB" id="A0A382MQV9"/>
<keyword evidence="2" id="KW-0677">Repeat</keyword>
<keyword evidence="3" id="KW-0325">Glycoprotein</keyword>
<dbReference type="Pfam" id="PF01436">
    <property type="entry name" value="NHL"/>
    <property type="match status" value="2"/>
</dbReference>
<proteinExistence type="predicted"/>
<evidence type="ECO:0000256" key="1">
    <source>
        <dbReference type="ARBA" id="ARBA00022729"/>
    </source>
</evidence>
<feature type="non-terminal residue" evidence="4">
    <location>
        <position position="230"/>
    </location>
</feature>
<name>A0A382MQV9_9ZZZZ</name>
<organism evidence="4">
    <name type="scientific">marine metagenome</name>
    <dbReference type="NCBI Taxonomy" id="408172"/>
    <lineage>
        <taxon>unclassified sequences</taxon>
        <taxon>metagenomes</taxon>
        <taxon>ecological metagenomes</taxon>
    </lineage>
</organism>
<dbReference type="Gene3D" id="2.120.10.30">
    <property type="entry name" value="TolB, C-terminal domain"/>
    <property type="match status" value="1"/>
</dbReference>
<dbReference type="InterPro" id="IPR011042">
    <property type="entry name" value="6-blade_b-propeller_TolB-like"/>
</dbReference>
<dbReference type="SUPFAM" id="SSF101898">
    <property type="entry name" value="NHL repeat"/>
    <property type="match status" value="1"/>
</dbReference>
<evidence type="ECO:0000256" key="2">
    <source>
        <dbReference type="ARBA" id="ARBA00022737"/>
    </source>
</evidence>
<dbReference type="PROSITE" id="PS51125">
    <property type="entry name" value="NHL"/>
    <property type="match status" value="2"/>
</dbReference>
<keyword evidence="1" id="KW-0732">Signal</keyword>
<sequence length="230" mass="24620">MNIGDQLNAQTSTTNPYRTTFGWEKLPEGRSLGIVSGVIPDPDGQHLWILDRCGANQCAGTDLDPILKFDLEGNLVESFGAGLFAFPHGFALDNEGFLWVTEGGAHGDPRATPGESMGIGHQVLKLTRQGEVVMRLGQAAMWGDGPNHFNGPSGVAIDRTGNIWIADGHRSGNNRIVKFSGDGTFLFAVGGGVGSESKEAGRFSDPHDIKIDSRGRVFVADRGNSRIQVF</sequence>
<accession>A0A382MQV9</accession>
<dbReference type="InterPro" id="IPR001258">
    <property type="entry name" value="NHL_repeat"/>
</dbReference>